<evidence type="ECO:0000313" key="19">
    <source>
        <dbReference type="Ensembl" id="ENSDLAP00005019310.2"/>
    </source>
</evidence>
<gene>
    <name evidence="19" type="primary">anapc1</name>
</gene>
<dbReference type="Pfam" id="PF21282">
    <property type="entry name" value="APC1_3rd"/>
    <property type="match status" value="1"/>
</dbReference>
<evidence type="ECO:0000256" key="11">
    <source>
        <dbReference type="ARBA" id="ARBA00061970"/>
    </source>
</evidence>
<dbReference type="PANTHER" id="PTHR12827:SF3">
    <property type="entry name" value="ANAPHASE-PROMOTING COMPLEX SUBUNIT 1"/>
    <property type="match status" value="1"/>
</dbReference>
<protein>
    <recommendedName>
        <fullName evidence="3">Anaphase-promoting complex subunit 1</fullName>
    </recommendedName>
    <alternativeName>
        <fullName evidence="14">Cyclosome subunit 1</fullName>
    </alternativeName>
    <alternativeName>
        <fullName evidence="12">Mitotic checkpoint regulator</fullName>
    </alternativeName>
    <alternativeName>
        <fullName evidence="13">Testis-specific gene 24 protein</fullName>
    </alternativeName>
</protein>
<evidence type="ECO:0000256" key="7">
    <source>
        <dbReference type="ARBA" id="ARBA00022776"/>
    </source>
</evidence>
<dbReference type="InterPro" id="IPR011989">
    <property type="entry name" value="ARM-like"/>
</dbReference>
<dbReference type="Proteomes" id="UP000694389">
    <property type="component" value="Unassembled WGS sequence"/>
</dbReference>
<evidence type="ECO:0000256" key="10">
    <source>
        <dbReference type="ARBA" id="ARBA00045696"/>
    </source>
</evidence>
<dbReference type="GO" id="GO:0007091">
    <property type="term" value="P:metaphase/anaphase transition of mitotic cell cycle"/>
    <property type="evidence" value="ECO:0007669"/>
    <property type="project" value="TreeGrafter"/>
</dbReference>
<dbReference type="InterPro" id="IPR046794">
    <property type="entry name" value="Apc1_MidN"/>
</dbReference>
<name>A0A8C4EP18_DICLA</name>
<dbReference type="GO" id="GO:0060090">
    <property type="term" value="F:molecular adaptor activity"/>
    <property type="evidence" value="ECO:0007669"/>
    <property type="project" value="TreeGrafter"/>
</dbReference>
<dbReference type="Ensembl" id="ENSDLAT00005020769.2">
    <property type="protein sequence ID" value="ENSDLAP00005019310.2"/>
    <property type="gene ID" value="ENSDLAG00005008715.2"/>
</dbReference>
<dbReference type="InterPro" id="IPR002015">
    <property type="entry name" value="Proteasome/cyclosome_rpt"/>
</dbReference>
<evidence type="ECO:0000256" key="3">
    <source>
        <dbReference type="ARBA" id="ARBA00016070"/>
    </source>
</evidence>
<dbReference type="Pfam" id="PF01851">
    <property type="entry name" value="PC_rep"/>
    <property type="match status" value="1"/>
</dbReference>
<evidence type="ECO:0000256" key="4">
    <source>
        <dbReference type="ARBA" id="ARBA00022553"/>
    </source>
</evidence>
<feature type="domain" description="Anaphase-promoting complex subunit 1 N-terminal" evidence="15">
    <location>
        <begin position="86"/>
        <end position="195"/>
    </location>
</feature>
<dbReference type="Gene3D" id="1.25.10.10">
    <property type="entry name" value="Leucine-rich Repeat Variant"/>
    <property type="match status" value="2"/>
</dbReference>
<evidence type="ECO:0000313" key="20">
    <source>
        <dbReference type="Proteomes" id="UP000694389"/>
    </source>
</evidence>
<sequence length="1866" mass="206993">MSEVVYEETATMIAAGELQSFVPFGREHCRNHPNAFNLQLRELQPASELWSSDGAAGLVGSLQEVSLQERERECWQLRKGCMRVREEDVEFEEELYTAGTVVVWSQGSRTQASNVYKAFTVDSPVQQALWCNFAVPKNKKEGTEEVEQTVCIVQSSCVNVHTVTGKDFISPLPFQVSNVWATKFGLLLERKNAATDAQLGAPGEPLPTVFSMLHPVDEIAPVVCKPTGLFEGSRVQYASDANMKIVFSCCQPSVVVSYDTVQGIHSVWALRKVTPDERSTVLRCTADPVGTPLGLMASGFLTSHLRNISRLDSPGGSGATGSPLHYSALHSHQSRVITSSPGLHSRVHSPSISNMAALSRAHSPGMAAPSFSGASRFNTSFHSPSPRGHHGLLSSPNSTVNETVLVPEMEPIVPDLCMEQLWSETVTAGCHREMSSQASKVFLTSDLCENRYLCFLVESHQQLRCVKFIESNDTSQLIFTSVTTIPAKDAEPLQVSKVFVHGLLSPPFSLTNHLPHLSTPMDSVSTPANAGSRHLQRLDEAAMPSPVSELRGPNIKHHEASFLEDYTFQQTTPYIHALRDPVCNRVTLELSSGSMMRISIPEIATSDFVTLLTLPFNLTNLINPIKNGSYVIIQVLVKWYNIYNAPGGPSAHAEWNLFVTCFMTLMGYNTERLTWTRNLHFEVPLSPVIAAKKARPSDGGSDEDWDYLLGSHYHHQMNSQPVCGPVDSSGSNNTVITDTDGLSSLDSSAPLFPHIPSLFYVLHLLYQELQLDELQRARASLLVCLLQQLARDLQLEEYMDLYWRDYPSLISGFNESCLIDQGKTHMIRPSFLRADPPCVLSWLSSCLRGEEILPFPYLPGICQRTRLLVLSYALYITEDENATSTDVSKYLAKLSAGVPHVWSVCNFYLLEAASKLGHGYFDLGFTLKDLESVPFGVALPIREAIYHCREQPCSDWSEEVCLLIGRQDLTKQAHKMTLGKSLSLEPPATTEADEEEDGMSDIIQEVTGLIWSQDLRVQEVRRLLQSSRPVRVSVVQLPEVSDHEYIEEKENKLLQLCQRTMALPVGRGLFTLFSYHPVPTEPLPVPKLNLTGRAPPRNTMVDLNSGNIDVPPNMTSWPSFHNGVAAGLKIAPASQVDSAWIAYNKPKSPELANEYAGFLMALGLNGHLTKLATLNIHDYLTKGHEMTSIGLLLGVSSAKLGTMDMSITRLLSIHIPALLPPTSTELDVPHNVQVAAVIGIGLVYQGTGHRHNAEVLLSEIGRPPGPEMEYCTDRESYSLAAGLALGMVCLGHGSNLIGMTDLNVPEQLYQYMVGGHRRAQAGANRERHKSPSYQIKEGDTINVDVTCPGATLALAMIYLKTNNRSIADWLKPPDTWFLLDFIKPEFLLLRTLARCIIMWDEILPNTEWVKSNIPQIMRGTFDPSEDINMETMAQAQDYITAGACMALGLRFAGSANSDAFDCLYEFARNFMKIMSFAGTAAVTGYYNLQTGLSMILLAMSMVMAGTGNLKVLQLCRFFHKRTGGEMNYGFHMAHHMALGLLFLGGGRYTLSTSNSAIAALLCALYPHFPAHSTDNRYHLQALRHLAVLAAEPRLLVPVDVDSLKPCYALIEVTYKETKWYDETTVQLMAPTMLPELHLLKRVKVKGPRYWELSVDLSKETQHLKSILSRDGVLYVKLRAGQLPYKDDPQGWKSLLASAVNHRNSGVRAFKPEAISTFTSEPALVSFAEFFCKTSEGMKHDTLVLFSAMLYECVTQEFPEMLPTYIAIEQAVSALRRGDLLQTFPLWQMRLVVELWDSRVLRGPAYSDDALLTSEFLPVMKNMVDVALDSWLKGERDDDVELCLLLKVSQVKFSQLSQTCRKLLVSF</sequence>
<evidence type="ECO:0000259" key="18">
    <source>
        <dbReference type="Pfam" id="PF21282"/>
    </source>
</evidence>
<dbReference type="GO" id="GO:0051301">
    <property type="term" value="P:cell division"/>
    <property type="evidence" value="ECO:0007669"/>
    <property type="project" value="UniProtKB-KW"/>
</dbReference>
<accession>A0A8C4EP18</accession>
<comment type="function">
    <text evidence="10">Component of the anaphase promoting complex/cyclosome (APC/C), a cell cycle-regulated E3 ubiquitin ligase that controls progression through mitosis and the G1 phase of the cell cycle. The APC/C complex acts by mediating ubiquitination and subsequent degradation of target proteins: it mainly mediates the formation of 'Lys-11'-linked polyubiquitin chains and, to a lower extent, the formation of 'Lys-48'- and 'Lys-63'-linked polyubiquitin chains. The APC/C complex catalyzes assembly of branched 'Lys-11'-/'Lys-48'-linked branched ubiquitin chains on target proteins.</text>
</comment>
<feature type="domain" description="Anaphase-promoting complex subunit 1 C-terminal" evidence="16">
    <location>
        <begin position="1712"/>
        <end position="1836"/>
    </location>
</feature>
<dbReference type="InterPro" id="IPR024990">
    <property type="entry name" value="Apc1"/>
</dbReference>
<dbReference type="Pfam" id="PF12859">
    <property type="entry name" value="ANAPC1"/>
    <property type="match status" value="1"/>
</dbReference>
<comment type="pathway">
    <text evidence="1">Protein modification; protein ubiquitination.</text>
</comment>
<keyword evidence="20" id="KW-1185">Reference proteome</keyword>
<dbReference type="GeneTree" id="ENSGT00390000016757"/>
<evidence type="ECO:0000259" key="16">
    <source>
        <dbReference type="Pfam" id="PF18122"/>
    </source>
</evidence>
<evidence type="ECO:0000256" key="1">
    <source>
        <dbReference type="ARBA" id="ARBA00004906"/>
    </source>
</evidence>
<evidence type="ECO:0000256" key="5">
    <source>
        <dbReference type="ARBA" id="ARBA00022618"/>
    </source>
</evidence>
<dbReference type="InterPro" id="IPR048971">
    <property type="entry name" value="Apc1_3rd"/>
</dbReference>
<dbReference type="GO" id="GO:0031145">
    <property type="term" value="P:anaphase-promoting complex-dependent catabolic process"/>
    <property type="evidence" value="ECO:0007669"/>
    <property type="project" value="TreeGrafter"/>
</dbReference>
<keyword evidence="4" id="KW-0597">Phosphoprotein</keyword>
<feature type="domain" description="Anaphase-promoting complex subunit 1 beta-sandwich" evidence="18">
    <location>
        <begin position="1593"/>
        <end position="1678"/>
    </location>
</feature>
<comment type="similarity">
    <text evidence="2">Belongs to the APC1 family.</text>
</comment>
<comment type="subunit">
    <text evidence="11">The mammalian APC/C is composed at least of 14 distinct subunits ANAPC1, ANAPC2, CDC27/APC3, ANAPC4, ANAPC5, CDC16/APC6, ANAPC7, CDC23/APC8, ANAPC10, ANAPC11, CDC26/APC12, ANAPC13, ANAPC15 and ANAPC16 that assemble into a complex of at least 19 chains with a combined molecular mass of around 1.2 MDa; APC/C interacts with FZR1 and FBXO5.</text>
</comment>
<dbReference type="GO" id="GO:0070979">
    <property type="term" value="P:protein K11-linked ubiquitination"/>
    <property type="evidence" value="ECO:0007669"/>
    <property type="project" value="TreeGrafter"/>
</dbReference>
<keyword evidence="8" id="KW-0833">Ubl conjugation pathway</keyword>
<keyword evidence="7" id="KW-0498">Mitosis</keyword>
<reference evidence="19" key="1">
    <citation type="submission" date="2025-08" db="UniProtKB">
        <authorList>
            <consortium name="Ensembl"/>
        </authorList>
    </citation>
    <scope>IDENTIFICATION</scope>
</reference>
<organism evidence="19 20">
    <name type="scientific">Dicentrarchus labrax</name>
    <name type="common">European seabass</name>
    <name type="synonym">Morone labrax</name>
    <dbReference type="NCBI Taxonomy" id="13489"/>
    <lineage>
        <taxon>Eukaryota</taxon>
        <taxon>Metazoa</taxon>
        <taxon>Chordata</taxon>
        <taxon>Craniata</taxon>
        <taxon>Vertebrata</taxon>
        <taxon>Euteleostomi</taxon>
        <taxon>Actinopterygii</taxon>
        <taxon>Neopterygii</taxon>
        <taxon>Teleostei</taxon>
        <taxon>Neoteleostei</taxon>
        <taxon>Acanthomorphata</taxon>
        <taxon>Eupercaria</taxon>
        <taxon>Moronidae</taxon>
        <taxon>Dicentrarchus</taxon>
    </lineage>
</organism>
<dbReference type="FunFam" id="1.25.10.10:FF:000075">
    <property type="entry name" value="Anaphase promoting complex subunit 1"/>
    <property type="match status" value="1"/>
</dbReference>
<evidence type="ECO:0000256" key="8">
    <source>
        <dbReference type="ARBA" id="ARBA00022786"/>
    </source>
</evidence>
<reference evidence="19" key="2">
    <citation type="submission" date="2025-09" db="UniProtKB">
        <authorList>
            <consortium name="Ensembl"/>
        </authorList>
    </citation>
    <scope>IDENTIFICATION</scope>
</reference>
<keyword evidence="6" id="KW-0677">Repeat</keyword>
<evidence type="ECO:0000256" key="6">
    <source>
        <dbReference type="ARBA" id="ARBA00022737"/>
    </source>
</evidence>
<keyword evidence="5" id="KW-0132">Cell division</keyword>
<dbReference type="Pfam" id="PF20518">
    <property type="entry name" value="Apc1_MidN"/>
    <property type="match status" value="1"/>
</dbReference>
<evidence type="ECO:0000256" key="9">
    <source>
        <dbReference type="ARBA" id="ARBA00023306"/>
    </source>
</evidence>
<evidence type="ECO:0000256" key="14">
    <source>
        <dbReference type="ARBA" id="ARBA00082692"/>
    </source>
</evidence>
<keyword evidence="9" id="KW-0131">Cell cycle</keyword>
<dbReference type="GO" id="GO:0005680">
    <property type="term" value="C:anaphase-promoting complex"/>
    <property type="evidence" value="ECO:0007669"/>
    <property type="project" value="InterPro"/>
</dbReference>
<feature type="domain" description="Anaphase-promoting complex subunit 1 middle" evidence="17">
    <location>
        <begin position="665"/>
        <end position="971"/>
    </location>
</feature>
<evidence type="ECO:0000256" key="2">
    <source>
        <dbReference type="ARBA" id="ARBA00010547"/>
    </source>
</evidence>
<dbReference type="PANTHER" id="PTHR12827">
    <property type="entry name" value="MEIOTIC CHECKPOINT REGULATOR TSG24 FAMILY MEMBER"/>
    <property type="match status" value="1"/>
</dbReference>
<dbReference type="InterPro" id="IPR041221">
    <property type="entry name" value="APC1_C"/>
</dbReference>
<evidence type="ECO:0000256" key="12">
    <source>
        <dbReference type="ARBA" id="ARBA00075907"/>
    </source>
</evidence>
<dbReference type="InterPro" id="IPR049255">
    <property type="entry name" value="Apc1_N"/>
</dbReference>
<evidence type="ECO:0000259" key="15">
    <source>
        <dbReference type="Pfam" id="PF12859"/>
    </source>
</evidence>
<dbReference type="Pfam" id="PF18122">
    <property type="entry name" value="APC1_C"/>
    <property type="match status" value="1"/>
</dbReference>
<evidence type="ECO:0000259" key="17">
    <source>
        <dbReference type="Pfam" id="PF20518"/>
    </source>
</evidence>
<dbReference type="FunFam" id="1.25.10.10:FF:000103">
    <property type="entry name" value="Anaphase promoting complex subunit 1"/>
    <property type="match status" value="1"/>
</dbReference>
<evidence type="ECO:0000256" key="13">
    <source>
        <dbReference type="ARBA" id="ARBA00081422"/>
    </source>
</evidence>
<proteinExistence type="inferred from homology"/>